<dbReference type="Proteomes" id="UP000433883">
    <property type="component" value="Unassembled WGS sequence"/>
</dbReference>
<proteinExistence type="predicted"/>
<keyword evidence="1" id="KW-1133">Transmembrane helix</keyword>
<keyword evidence="1" id="KW-0472">Membrane</keyword>
<organism evidence="2 4">
    <name type="scientific">Venturia inaequalis</name>
    <name type="common">Apple scab fungus</name>
    <dbReference type="NCBI Taxonomy" id="5025"/>
    <lineage>
        <taxon>Eukaryota</taxon>
        <taxon>Fungi</taxon>
        <taxon>Dikarya</taxon>
        <taxon>Ascomycota</taxon>
        <taxon>Pezizomycotina</taxon>
        <taxon>Dothideomycetes</taxon>
        <taxon>Pleosporomycetidae</taxon>
        <taxon>Venturiales</taxon>
        <taxon>Venturiaceae</taxon>
        <taxon>Venturia</taxon>
    </lineage>
</organism>
<keyword evidence="1" id="KW-0812">Transmembrane</keyword>
<evidence type="ECO:0000313" key="3">
    <source>
        <dbReference type="EMBL" id="KAE9966055.1"/>
    </source>
</evidence>
<gene>
    <name evidence="2" type="ORF">BLS_009220</name>
    <name evidence="3" type="ORF">EG328_009201</name>
</gene>
<feature type="transmembrane region" description="Helical" evidence="1">
    <location>
        <begin position="53"/>
        <end position="74"/>
    </location>
</feature>
<comment type="caution">
    <text evidence="2">The sequence shown here is derived from an EMBL/GenBank/DDBJ whole genome shotgun (WGS) entry which is preliminary data.</text>
</comment>
<name>A0A8H3U5E3_VENIN</name>
<dbReference type="AlphaFoldDB" id="A0A8H3U5E3"/>
<dbReference type="Proteomes" id="UP000447873">
    <property type="component" value="Unassembled WGS sequence"/>
</dbReference>
<evidence type="ECO:0000313" key="2">
    <source>
        <dbReference type="EMBL" id="KAE9963508.1"/>
    </source>
</evidence>
<dbReference type="EMBL" id="WNWQ01000829">
    <property type="protein sequence ID" value="KAE9963508.1"/>
    <property type="molecule type" value="Genomic_DNA"/>
</dbReference>
<reference evidence="2 4" key="1">
    <citation type="submission" date="2019-11" db="EMBL/GenBank/DDBJ databases">
        <title>Venturia inaequalis Genome Resource.</title>
        <authorList>
            <person name="Lichtner F.J."/>
        </authorList>
    </citation>
    <scope>NUCLEOTIDE SEQUENCE [LARGE SCALE GENOMIC DNA]</scope>
    <source>
        <strain evidence="3 5">120213</strain>
        <strain evidence="2">Bline_iso_100314</strain>
    </source>
</reference>
<protein>
    <submittedName>
        <fullName evidence="2">Uncharacterized protein</fullName>
    </submittedName>
</protein>
<evidence type="ECO:0000313" key="5">
    <source>
        <dbReference type="Proteomes" id="UP000447873"/>
    </source>
</evidence>
<evidence type="ECO:0000256" key="1">
    <source>
        <dbReference type="SAM" id="Phobius"/>
    </source>
</evidence>
<sequence>MAMTVACGTSGDGDPPTFAEYDEVVLTPAEAFCGAVDDAAAEDDVDDGDGRGVLVGATDVVATVFATGAVVILYKLMYSAPVFFHSFRLLLSKATAAIALRPVLKAKERIV</sequence>
<evidence type="ECO:0000313" key="4">
    <source>
        <dbReference type="Proteomes" id="UP000433883"/>
    </source>
</evidence>
<accession>A0A8H3U5E3</accession>
<dbReference type="EMBL" id="WNWS01000543">
    <property type="protein sequence ID" value="KAE9966055.1"/>
    <property type="molecule type" value="Genomic_DNA"/>
</dbReference>